<comment type="caution">
    <text evidence="1">The sequence shown here is derived from an EMBL/GenBank/DDBJ whole genome shotgun (WGS) entry which is preliminary data.</text>
</comment>
<gene>
    <name evidence="2" type="ORF">C1645_763849</name>
    <name evidence="1" type="ORF">C1645_780884</name>
</gene>
<dbReference type="AlphaFoldDB" id="A0A397SJR8"/>
<evidence type="ECO:0000313" key="3">
    <source>
        <dbReference type="Proteomes" id="UP000265703"/>
    </source>
</evidence>
<dbReference type="OrthoDB" id="2361746at2759"/>
<dbReference type="EMBL" id="QKYT01000398">
    <property type="protein sequence ID" value="RIA85882.1"/>
    <property type="molecule type" value="Genomic_DNA"/>
</dbReference>
<accession>A0A397SJR8</accession>
<sequence>MQKCKKCKEYDNDNCIISNYKPLELSDSEKPHIRELCVKCQHGATCRDQQKLRNEYYYFN</sequence>
<dbReference type="Proteomes" id="UP000265703">
    <property type="component" value="Unassembled WGS sequence"/>
</dbReference>
<evidence type="ECO:0000313" key="1">
    <source>
        <dbReference type="EMBL" id="RIA85882.1"/>
    </source>
</evidence>
<protein>
    <submittedName>
        <fullName evidence="1">Uncharacterized protein</fullName>
    </submittedName>
</protein>
<dbReference type="EMBL" id="QKYT01000115">
    <property type="protein sequence ID" value="RIA92912.1"/>
    <property type="molecule type" value="Genomic_DNA"/>
</dbReference>
<proteinExistence type="predicted"/>
<name>A0A397SJR8_9GLOM</name>
<evidence type="ECO:0000313" key="2">
    <source>
        <dbReference type="EMBL" id="RIA92912.1"/>
    </source>
</evidence>
<organism evidence="1 3">
    <name type="scientific">Glomus cerebriforme</name>
    <dbReference type="NCBI Taxonomy" id="658196"/>
    <lineage>
        <taxon>Eukaryota</taxon>
        <taxon>Fungi</taxon>
        <taxon>Fungi incertae sedis</taxon>
        <taxon>Mucoromycota</taxon>
        <taxon>Glomeromycotina</taxon>
        <taxon>Glomeromycetes</taxon>
        <taxon>Glomerales</taxon>
        <taxon>Glomeraceae</taxon>
        <taxon>Glomus</taxon>
    </lineage>
</organism>
<reference evidence="1 3" key="1">
    <citation type="submission" date="2018-06" db="EMBL/GenBank/DDBJ databases">
        <title>Comparative genomics reveals the genomic features of Rhizophagus irregularis, R. cerebriforme, R. diaphanum and Gigaspora rosea, and their symbiotic lifestyle signature.</title>
        <authorList>
            <person name="Morin E."/>
            <person name="San Clemente H."/>
            <person name="Chen E.C.H."/>
            <person name="De La Providencia I."/>
            <person name="Hainaut M."/>
            <person name="Kuo A."/>
            <person name="Kohler A."/>
            <person name="Murat C."/>
            <person name="Tang N."/>
            <person name="Roy S."/>
            <person name="Loubradou J."/>
            <person name="Henrissat B."/>
            <person name="Grigoriev I.V."/>
            <person name="Corradi N."/>
            <person name="Roux C."/>
            <person name="Martin F.M."/>
        </authorList>
    </citation>
    <scope>NUCLEOTIDE SEQUENCE [LARGE SCALE GENOMIC DNA]</scope>
    <source>
        <strain evidence="1 3">DAOM 227022</strain>
    </source>
</reference>
<keyword evidence="3" id="KW-1185">Reference proteome</keyword>